<gene>
    <name evidence="6" type="primary">PLG</name>
    <name evidence="6" type="ORF">g.3171</name>
</gene>
<proteinExistence type="predicted"/>
<evidence type="ECO:0000256" key="1">
    <source>
        <dbReference type="ARBA" id="ARBA00022572"/>
    </source>
</evidence>
<dbReference type="GO" id="GO:0004175">
    <property type="term" value="F:endopeptidase activity"/>
    <property type="evidence" value="ECO:0007669"/>
    <property type="project" value="TreeGrafter"/>
</dbReference>
<dbReference type="EMBL" id="GGMR01012825">
    <property type="protein sequence ID" value="MBY25444.1"/>
    <property type="molecule type" value="Transcribed_RNA"/>
</dbReference>
<dbReference type="GO" id="GO:0005615">
    <property type="term" value="C:extracellular space"/>
    <property type="evidence" value="ECO:0007669"/>
    <property type="project" value="TreeGrafter"/>
</dbReference>
<protein>
    <submittedName>
        <fullName evidence="6">Plasminogen</fullName>
    </submittedName>
</protein>
<evidence type="ECO:0000256" key="2">
    <source>
        <dbReference type="ARBA" id="ARBA00023157"/>
    </source>
</evidence>
<dbReference type="InterPro" id="IPR013806">
    <property type="entry name" value="Kringle-like"/>
</dbReference>
<dbReference type="PANTHER" id="PTHR24261:SF7">
    <property type="entry name" value="KRINGLE DOMAIN-CONTAINING PROTEIN"/>
    <property type="match status" value="1"/>
</dbReference>
<organism evidence="6">
    <name type="scientific">Schizaphis graminum</name>
    <name type="common">Green bug aphid</name>
    <dbReference type="NCBI Taxonomy" id="13262"/>
    <lineage>
        <taxon>Eukaryota</taxon>
        <taxon>Metazoa</taxon>
        <taxon>Ecdysozoa</taxon>
        <taxon>Arthropoda</taxon>
        <taxon>Hexapoda</taxon>
        <taxon>Insecta</taxon>
        <taxon>Pterygota</taxon>
        <taxon>Neoptera</taxon>
        <taxon>Paraneoptera</taxon>
        <taxon>Hemiptera</taxon>
        <taxon>Sternorrhyncha</taxon>
        <taxon>Aphidomorpha</taxon>
        <taxon>Aphidoidea</taxon>
        <taxon>Aphididae</taxon>
        <taxon>Aphidini</taxon>
        <taxon>Schizaphis</taxon>
    </lineage>
</organism>
<dbReference type="PANTHER" id="PTHR24261">
    <property type="entry name" value="PLASMINOGEN-RELATED"/>
    <property type="match status" value="1"/>
</dbReference>
<comment type="caution">
    <text evidence="3">Lacks conserved residue(s) required for the propagation of feature annotation.</text>
</comment>
<reference evidence="6" key="1">
    <citation type="submission" date="2018-04" db="EMBL/GenBank/DDBJ databases">
        <title>Transcriptome of Schizaphis graminum biotype I.</title>
        <authorList>
            <person name="Scully E.D."/>
            <person name="Geib S.M."/>
            <person name="Palmer N.A."/>
            <person name="Koch K."/>
            <person name="Bradshaw J."/>
            <person name="Heng-Moss T."/>
            <person name="Sarath G."/>
        </authorList>
    </citation>
    <scope>NUCLEOTIDE SEQUENCE</scope>
</reference>
<accession>A0A2S2P7N8</accession>
<evidence type="ECO:0000313" key="6">
    <source>
        <dbReference type="EMBL" id="MBY25444.1"/>
    </source>
</evidence>
<name>A0A2S2P7N8_SCHGA</name>
<sequence>MEYGGNANVTKSGYACSKWSDVADSSAADSKFPDGGRSAAGNRCRNPTGDPGGPWCYTFVDRVTVSDYCDTPGCDDGVCHWTFINCGWSSGHGHYTTISISKDDDDGGGGLASFELKTWHPAMVRTNQPLFRVLLTAYPTGSSGDAFEVPIPIDVFARSGTAEIARVDISWRNGFVVLSAGIPSASREVSNLELNATLSPVVYLSFTGDYSAAGPVAVRFAHCDLRTAGIYTFLHLSSYRAIYHHNSGSITTVSYFYYPCPFKFRFALNGTCTSSRFATEHRLHVHNILYEI</sequence>
<dbReference type="InterPro" id="IPR050759">
    <property type="entry name" value="Serine_protease_kringle"/>
</dbReference>
<evidence type="ECO:0000256" key="3">
    <source>
        <dbReference type="PROSITE-ProRule" id="PRU00121"/>
    </source>
</evidence>
<dbReference type="SUPFAM" id="SSF57440">
    <property type="entry name" value="Kringle-like"/>
    <property type="match status" value="1"/>
</dbReference>
<dbReference type="SMART" id="SM00130">
    <property type="entry name" value="KR"/>
    <property type="match status" value="1"/>
</dbReference>
<evidence type="ECO:0000256" key="4">
    <source>
        <dbReference type="SAM" id="MobiDB-lite"/>
    </source>
</evidence>
<evidence type="ECO:0000259" key="5">
    <source>
        <dbReference type="PROSITE" id="PS50070"/>
    </source>
</evidence>
<dbReference type="InterPro" id="IPR000001">
    <property type="entry name" value="Kringle"/>
</dbReference>
<feature type="domain" description="Kringle" evidence="5">
    <location>
        <begin position="1"/>
        <end position="74"/>
    </location>
</feature>
<feature type="region of interest" description="Disordered" evidence="4">
    <location>
        <begin position="27"/>
        <end position="46"/>
    </location>
</feature>
<dbReference type="Gene3D" id="2.40.20.10">
    <property type="entry name" value="Plasminogen Kringle 4"/>
    <property type="match status" value="1"/>
</dbReference>
<dbReference type="PROSITE" id="PS50070">
    <property type="entry name" value="KRINGLE_2"/>
    <property type="match status" value="1"/>
</dbReference>
<keyword evidence="1 3" id="KW-0420">Kringle</keyword>
<dbReference type="InterPro" id="IPR038178">
    <property type="entry name" value="Kringle_sf"/>
</dbReference>
<dbReference type="Pfam" id="PF00051">
    <property type="entry name" value="Kringle"/>
    <property type="match status" value="1"/>
</dbReference>
<dbReference type="GO" id="GO:0005102">
    <property type="term" value="F:signaling receptor binding"/>
    <property type="evidence" value="ECO:0007669"/>
    <property type="project" value="TreeGrafter"/>
</dbReference>
<dbReference type="AlphaFoldDB" id="A0A2S2P7N8"/>
<keyword evidence="2" id="KW-1015">Disulfide bond</keyword>